<dbReference type="AlphaFoldDB" id="A0AAV2ISA0"/>
<dbReference type="PROSITE" id="PS50803">
    <property type="entry name" value="OAR"/>
    <property type="match status" value="1"/>
</dbReference>
<sequence length="106" mass="10964">MMALSHPSLTVAQAAAAYSSRSPFGGLIHGYMLHTSNGLTNPGTMPTAVSLIPTLPGVPNSMSPRLPNSNTSYEPDMRSSGCGSTTMAATTSSVESLRLKAKEHTA</sequence>
<evidence type="ECO:0000259" key="3">
    <source>
        <dbReference type="PROSITE" id="PS50803"/>
    </source>
</evidence>
<accession>A0AAV2ISA0</accession>
<evidence type="ECO:0000256" key="2">
    <source>
        <dbReference type="SAM" id="MobiDB-lite"/>
    </source>
</evidence>
<proteinExistence type="predicted"/>
<feature type="non-terminal residue" evidence="4">
    <location>
        <position position="106"/>
    </location>
</feature>
<feature type="region of interest" description="Disordered" evidence="2">
    <location>
        <begin position="59"/>
        <end position="106"/>
    </location>
</feature>
<comment type="subcellular location">
    <subcellularLocation>
        <location evidence="1">Nucleus</location>
    </subcellularLocation>
</comment>
<dbReference type="InterPro" id="IPR003654">
    <property type="entry name" value="OAR_dom"/>
</dbReference>
<dbReference type="Pfam" id="PF03826">
    <property type="entry name" value="OAR"/>
    <property type="match status" value="1"/>
</dbReference>
<dbReference type="EMBL" id="CAXITT010001551">
    <property type="protein sequence ID" value="CAL1548662.1"/>
    <property type="molecule type" value="Genomic_DNA"/>
</dbReference>
<feature type="compositionally biased region" description="Polar residues" evidence="2">
    <location>
        <begin position="81"/>
        <end position="95"/>
    </location>
</feature>
<comment type="caution">
    <text evidence="4">The sequence shown here is derived from an EMBL/GenBank/DDBJ whole genome shotgun (WGS) entry which is preliminary data.</text>
</comment>
<dbReference type="GO" id="GO:0005634">
    <property type="term" value="C:nucleus"/>
    <property type="evidence" value="ECO:0007669"/>
    <property type="project" value="UniProtKB-SubCell"/>
</dbReference>
<organism evidence="4 5">
    <name type="scientific">Lymnaea stagnalis</name>
    <name type="common">Great pond snail</name>
    <name type="synonym">Helix stagnalis</name>
    <dbReference type="NCBI Taxonomy" id="6523"/>
    <lineage>
        <taxon>Eukaryota</taxon>
        <taxon>Metazoa</taxon>
        <taxon>Spiralia</taxon>
        <taxon>Lophotrochozoa</taxon>
        <taxon>Mollusca</taxon>
        <taxon>Gastropoda</taxon>
        <taxon>Heterobranchia</taxon>
        <taxon>Euthyneura</taxon>
        <taxon>Panpulmonata</taxon>
        <taxon>Hygrophila</taxon>
        <taxon>Lymnaeoidea</taxon>
        <taxon>Lymnaeidae</taxon>
        <taxon>Lymnaea</taxon>
    </lineage>
</organism>
<keyword evidence="5" id="KW-1185">Reference proteome</keyword>
<dbReference type="Proteomes" id="UP001497497">
    <property type="component" value="Unassembled WGS sequence"/>
</dbReference>
<feature type="domain" description="OAR" evidence="3">
    <location>
        <begin position="92"/>
        <end position="105"/>
    </location>
</feature>
<evidence type="ECO:0000256" key="1">
    <source>
        <dbReference type="ARBA" id="ARBA00004123"/>
    </source>
</evidence>
<protein>
    <recommendedName>
        <fullName evidence="3">OAR domain-containing protein</fullName>
    </recommendedName>
</protein>
<evidence type="ECO:0000313" key="4">
    <source>
        <dbReference type="EMBL" id="CAL1548662.1"/>
    </source>
</evidence>
<name>A0AAV2ISA0_LYMST</name>
<gene>
    <name evidence="4" type="ORF">GSLYS_00021979001</name>
</gene>
<evidence type="ECO:0000313" key="5">
    <source>
        <dbReference type="Proteomes" id="UP001497497"/>
    </source>
</evidence>
<feature type="compositionally biased region" description="Basic and acidic residues" evidence="2">
    <location>
        <begin position="97"/>
        <end position="106"/>
    </location>
</feature>
<feature type="compositionally biased region" description="Polar residues" evidence="2">
    <location>
        <begin position="60"/>
        <end position="73"/>
    </location>
</feature>
<reference evidence="4 5" key="1">
    <citation type="submission" date="2024-04" db="EMBL/GenBank/DDBJ databases">
        <authorList>
            <consortium name="Genoscope - CEA"/>
            <person name="William W."/>
        </authorList>
    </citation>
    <scope>NUCLEOTIDE SEQUENCE [LARGE SCALE GENOMIC DNA]</scope>
</reference>